<keyword evidence="7 11" id="KW-0418">Kinase</keyword>
<evidence type="ECO:0000256" key="7">
    <source>
        <dbReference type="ARBA" id="ARBA00022777"/>
    </source>
</evidence>
<dbReference type="AlphaFoldDB" id="A0A1N7B5G7"/>
<dbReference type="InterPro" id="IPR039430">
    <property type="entry name" value="Thymidylate_kin-like_dom"/>
</dbReference>
<sequence>MLITLEGLDGSGKTTVWEVLHEEFSDAVFTREPTNSWYGEAVNRSIEDDDADSIAELFLYTADHAAHLSNTIRPALAEDELVISDRYSDSRYAYQAVALEGHVTRPMEYIIGVHKPWTRPPDCTIYLDVDPETGAARSGATNKFEQAGFLAQVQSNYERLMDAEPGRFVRVDATQSPEAVIDSVVSTIERVTNNADESGLHSDE</sequence>
<proteinExistence type="inferred from homology"/>
<dbReference type="HAMAP" id="MF_00165">
    <property type="entry name" value="Thymidylate_kinase"/>
    <property type="match status" value="1"/>
</dbReference>
<keyword evidence="4 11" id="KW-0808">Transferase</keyword>
<dbReference type="RefSeq" id="WP_076430395.1">
    <property type="nucleotide sequence ID" value="NZ_FTNO01000002.1"/>
</dbReference>
<reference evidence="14" key="1">
    <citation type="submission" date="2017-01" db="EMBL/GenBank/DDBJ databases">
        <authorList>
            <person name="Varghese N."/>
            <person name="Submissions S."/>
        </authorList>
    </citation>
    <scope>NUCLEOTIDE SEQUENCE [LARGE SCALE GENOMIC DNA]</scope>
    <source>
        <strain evidence="14">CGMCC 1.7737</strain>
    </source>
</reference>
<dbReference type="GO" id="GO:0006235">
    <property type="term" value="P:dTTP biosynthetic process"/>
    <property type="evidence" value="ECO:0007669"/>
    <property type="project" value="UniProtKB-UniRule"/>
</dbReference>
<dbReference type="NCBIfam" id="TIGR00041">
    <property type="entry name" value="DTMP_kinase"/>
    <property type="match status" value="1"/>
</dbReference>
<keyword evidence="5 11" id="KW-0545">Nucleotide biosynthesis</keyword>
<dbReference type="Gene3D" id="3.40.50.300">
    <property type="entry name" value="P-loop containing nucleotide triphosphate hydrolases"/>
    <property type="match status" value="1"/>
</dbReference>
<evidence type="ECO:0000256" key="1">
    <source>
        <dbReference type="ARBA" id="ARBA00009776"/>
    </source>
</evidence>
<evidence type="ECO:0000256" key="3">
    <source>
        <dbReference type="ARBA" id="ARBA00013355"/>
    </source>
</evidence>
<dbReference type="SUPFAM" id="SSF52540">
    <property type="entry name" value="P-loop containing nucleoside triphosphate hydrolases"/>
    <property type="match status" value="1"/>
</dbReference>
<gene>
    <name evidence="11" type="primary">tmk</name>
    <name evidence="13" type="ORF">SAMN05421858_2344</name>
</gene>
<dbReference type="GO" id="GO:0006227">
    <property type="term" value="P:dUDP biosynthetic process"/>
    <property type="evidence" value="ECO:0007669"/>
    <property type="project" value="TreeGrafter"/>
</dbReference>
<evidence type="ECO:0000256" key="10">
    <source>
        <dbReference type="ARBA" id="ARBA00048743"/>
    </source>
</evidence>
<keyword evidence="8 11" id="KW-0067">ATP-binding</keyword>
<name>A0A1N7B5G7_9EURY</name>
<evidence type="ECO:0000256" key="9">
    <source>
        <dbReference type="ARBA" id="ARBA00029962"/>
    </source>
</evidence>
<dbReference type="GO" id="GO:0004798">
    <property type="term" value="F:dTMP kinase activity"/>
    <property type="evidence" value="ECO:0007669"/>
    <property type="project" value="UniProtKB-UniRule"/>
</dbReference>
<evidence type="ECO:0000259" key="12">
    <source>
        <dbReference type="Pfam" id="PF02223"/>
    </source>
</evidence>
<evidence type="ECO:0000256" key="4">
    <source>
        <dbReference type="ARBA" id="ARBA00022679"/>
    </source>
</evidence>
<dbReference type="InterPro" id="IPR027417">
    <property type="entry name" value="P-loop_NTPase"/>
</dbReference>
<feature type="domain" description="Thymidylate kinase-like" evidence="12">
    <location>
        <begin position="5"/>
        <end position="182"/>
    </location>
</feature>
<evidence type="ECO:0000313" key="13">
    <source>
        <dbReference type="EMBL" id="SIR46503.1"/>
    </source>
</evidence>
<evidence type="ECO:0000256" key="6">
    <source>
        <dbReference type="ARBA" id="ARBA00022741"/>
    </source>
</evidence>
<feature type="binding site" evidence="11">
    <location>
        <begin position="7"/>
        <end position="14"/>
    </location>
    <ligand>
        <name>ATP</name>
        <dbReference type="ChEBI" id="CHEBI:30616"/>
    </ligand>
</feature>
<keyword evidence="6 11" id="KW-0547">Nucleotide-binding</keyword>
<dbReference type="Pfam" id="PF02223">
    <property type="entry name" value="Thymidylate_kin"/>
    <property type="match status" value="1"/>
</dbReference>
<evidence type="ECO:0000256" key="2">
    <source>
        <dbReference type="ARBA" id="ARBA00012980"/>
    </source>
</evidence>
<comment type="similarity">
    <text evidence="1 11">Belongs to the thymidylate kinase family.</text>
</comment>
<protein>
    <recommendedName>
        <fullName evidence="3 11">Probable thymidylate kinase</fullName>
        <ecNumber evidence="2 11">2.7.4.9</ecNumber>
    </recommendedName>
    <alternativeName>
        <fullName evidence="9 11">dTMP kinase</fullName>
    </alternativeName>
</protein>
<organism evidence="13 14">
    <name type="scientific">Haladaptatus litoreus</name>
    <dbReference type="NCBI Taxonomy" id="553468"/>
    <lineage>
        <taxon>Archaea</taxon>
        <taxon>Methanobacteriati</taxon>
        <taxon>Methanobacteriota</taxon>
        <taxon>Stenosarchaea group</taxon>
        <taxon>Halobacteria</taxon>
        <taxon>Halobacteriales</taxon>
        <taxon>Haladaptataceae</taxon>
        <taxon>Haladaptatus</taxon>
    </lineage>
</organism>
<keyword evidence="14" id="KW-1185">Reference proteome</keyword>
<dbReference type="GO" id="GO:0006233">
    <property type="term" value="P:dTDP biosynthetic process"/>
    <property type="evidence" value="ECO:0007669"/>
    <property type="project" value="InterPro"/>
</dbReference>
<evidence type="ECO:0000256" key="11">
    <source>
        <dbReference type="HAMAP-Rule" id="MF_00165"/>
    </source>
</evidence>
<dbReference type="EC" id="2.7.4.9" evidence="2 11"/>
<dbReference type="PANTHER" id="PTHR10344:SF4">
    <property type="entry name" value="UMP-CMP KINASE 2, MITOCHONDRIAL"/>
    <property type="match status" value="1"/>
</dbReference>
<dbReference type="CDD" id="cd01672">
    <property type="entry name" value="TMPK"/>
    <property type="match status" value="1"/>
</dbReference>
<comment type="catalytic activity">
    <reaction evidence="10 11">
        <text>dTMP + ATP = dTDP + ADP</text>
        <dbReference type="Rhea" id="RHEA:13517"/>
        <dbReference type="ChEBI" id="CHEBI:30616"/>
        <dbReference type="ChEBI" id="CHEBI:58369"/>
        <dbReference type="ChEBI" id="CHEBI:63528"/>
        <dbReference type="ChEBI" id="CHEBI:456216"/>
        <dbReference type="EC" id="2.7.4.9"/>
    </reaction>
</comment>
<dbReference type="GO" id="GO:0005737">
    <property type="term" value="C:cytoplasm"/>
    <property type="evidence" value="ECO:0007669"/>
    <property type="project" value="TreeGrafter"/>
</dbReference>
<dbReference type="Proteomes" id="UP000186914">
    <property type="component" value="Unassembled WGS sequence"/>
</dbReference>
<accession>A0A1N7B5G7</accession>
<dbReference type="OrthoDB" id="43083at2157"/>
<dbReference type="PANTHER" id="PTHR10344">
    <property type="entry name" value="THYMIDYLATE KINASE"/>
    <property type="match status" value="1"/>
</dbReference>
<dbReference type="GO" id="GO:0005524">
    <property type="term" value="F:ATP binding"/>
    <property type="evidence" value="ECO:0007669"/>
    <property type="project" value="UniProtKB-UniRule"/>
</dbReference>
<evidence type="ECO:0000256" key="8">
    <source>
        <dbReference type="ARBA" id="ARBA00022840"/>
    </source>
</evidence>
<evidence type="ECO:0000256" key="5">
    <source>
        <dbReference type="ARBA" id="ARBA00022727"/>
    </source>
</evidence>
<dbReference type="EMBL" id="FTNO01000002">
    <property type="protein sequence ID" value="SIR46503.1"/>
    <property type="molecule type" value="Genomic_DNA"/>
</dbReference>
<dbReference type="InterPro" id="IPR018094">
    <property type="entry name" value="Thymidylate_kinase"/>
</dbReference>
<evidence type="ECO:0000313" key="14">
    <source>
        <dbReference type="Proteomes" id="UP000186914"/>
    </source>
</evidence>